<dbReference type="OrthoDB" id="5432325at2"/>
<feature type="domain" description="Type II secretion system protein GspB C-terminal" evidence="2">
    <location>
        <begin position="207"/>
        <end position="266"/>
    </location>
</feature>
<dbReference type="STRING" id="357804.Ping_0178"/>
<keyword evidence="4" id="KW-1185">Reference proteome</keyword>
<dbReference type="GO" id="GO:0015627">
    <property type="term" value="C:type II protein secretion system complex"/>
    <property type="evidence" value="ECO:0007669"/>
    <property type="project" value="InterPro"/>
</dbReference>
<dbReference type="HOGENOM" id="CLU_1011462_0_0_6"/>
<dbReference type="eggNOG" id="COG3266">
    <property type="taxonomic scope" value="Bacteria"/>
</dbReference>
<sequence length="275" mass="31120">MSTILAALQKQKSSPGAHFIQQPEVEKGLFKWRVTLLISLLVIISLLSVLLYLQLNGETNGIKIKQSIVLDKVVDVLEVDSDIMEVDSNIIKVDSDIIEVTPPAVNEVPIKIIKKAPKAVKEMTFVTQPLPEVEKPEPPIKLVPDESTTDAANLTSELDYSAVSNELQQRFEFALADSKKQNKLSPIELSHDGRDLYEMAGNFQQKVPSIRYDTHIYSSIVEERWIKINGNKLKEGQFDPQGKIQLLEIQPNRSIFRLDRQSFSLESLTDWKVNR</sequence>
<keyword evidence="1" id="KW-0812">Transmembrane</keyword>
<dbReference type="AlphaFoldDB" id="A1SRD1"/>
<gene>
    <name evidence="3" type="ordered locus">Ping_0178</name>
</gene>
<dbReference type="KEGG" id="pin:Ping_0178"/>
<accession>A1SRD1</accession>
<evidence type="ECO:0000313" key="3">
    <source>
        <dbReference type="EMBL" id="ABM02046.1"/>
    </source>
</evidence>
<dbReference type="Pfam" id="PF16537">
    <property type="entry name" value="T2SSB"/>
    <property type="match status" value="1"/>
</dbReference>
<proteinExistence type="predicted"/>
<evidence type="ECO:0000259" key="2">
    <source>
        <dbReference type="Pfam" id="PF16537"/>
    </source>
</evidence>
<evidence type="ECO:0000256" key="1">
    <source>
        <dbReference type="SAM" id="Phobius"/>
    </source>
</evidence>
<dbReference type="RefSeq" id="WP_011768605.1">
    <property type="nucleotide sequence ID" value="NC_008709.1"/>
</dbReference>
<dbReference type="InterPro" id="IPR032389">
    <property type="entry name" value="GspB_C"/>
</dbReference>
<keyword evidence="1" id="KW-0472">Membrane</keyword>
<name>A1SRD1_PSYIN</name>
<evidence type="ECO:0000313" key="4">
    <source>
        <dbReference type="Proteomes" id="UP000000639"/>
    </source>
</evidence>
<feature type="transmembrane region" description="Helical" evidence="1">
    <location>
        <begin position="32"/>
        <end position="53"/>
    </location>
</feature>
<dbReference type="Proteomes" id="UP000000639">
    <property type="component" value="Chromosome"/>
</dbReference>
<organism evidence="3 4">
    <name type="scientific">Psychromonas ingrahamii (strain DSM 17664 / CCUG 51855 / 37)</name>
    <dbReference type="NCBI Taxonomy" id="357804"/>
    <lineage>
        <taxon>Bacteria</taxon>
        <taxon>Pseudomonadati</taxon>
        <taxon>Pseudomonadota</taxon>
        <taxon>Gammaproteobacteria</taxon>
        <taxon>Alteromonadales</taxon>
        <taxon>Psychromonadaceae</taxon>
        <taxon>Psychromonas</taxon>
    </lineage>
</organism>
<protein>
    <submittedName>
        <fullName evidence="3">General secretion pathway protein B</fullName>
    </submittedName>
</protein>
<keyword evidence="1" id="KW-1133">Transmembrane helix</keyword>
<reference evidence="3 4" key="1">
    <citation type="submission" date="2007-01" db="EMBL/GenBank/DDBJ databases">
        <title>Complete sequence of Psychromonas ingrahamii 37.</title>
        <authorList>
            <consortium name="US DOE Joint Genome Institute"/>
            <person name="Copeland A."/>
            <person name="Lucas S."/>
            <person name="Lapidus A."/>
            <person name="Barry K."/>
            <person name="Detter J.C."/>
            <person name="Glavina del Rio T."/>
            <person name="Hammon N."/>
            <person name="Israni S."/>
            <person name="Dalin E."/>
            <person name="Tice H."/>
            <person name="Pitluck S."/>
            <person name="Thompson L.S."/>
            <person name="Brettin T."/>
            <person name="Bruce D."/>
            <person name="Han C."/>
            <person name="Tapia R."/>
            <person name="Schmutz J."/>
            <person name="Larimer F."/>
            <person name="Land M."/>
            <person name="Hauser L."/>
            <person name="Kyrpides N."/>
            <person name="Ivanova N."/>
            <person name="Staley J."/>
            <person name="Richardson P."/>
        </authorList>
    </citation>
    <scope>NUCLEOTIDE SEQUENCE [LARGE SCALE GENOMIC DNA]</scope>
    <source>
        <strain evidence="3 4">37</strain>
    </source>
</reference>
<dbReference type="EMBL" id="CP000510">
    <property type="protein sequence ID" value="ABM02046.1"/>
    <property type="molecule type" value="Genomic_DNA"/>
</dbReference>